<evidence type="ECO:0000256" key="6">
    <source>
        <dbReference type="ARBA" id="ARBA00037986"/>
    </source>
</evidence>
<dbReference type="InterPro" id="IPR052025">
    <property type="entry name" value="Xyloglucanase_GH74"/>
</dbReference>
<reference evidence="8 9" key="1">
    <citation type="submission" date="2017-09" db="EMBL/GenBank/DDBJ databases">
        <title>Depth-based differentiation of microbial function through sediment-hosted aquifers and enrichment of novel symbionts in the deep terrestrial subsurface.</title>
        <authorList>
            <person name="Probst A.J."/>
            <person name="Ladd B."/>
            <person name="Jarett J.K."/>
            <person name="Geller-Mcgrath D.E."/>
            <person name="Sieber C.M."/>
            <person name="Emerson J.B."/>
            <person name="Anantharaman K."/>
            <person name="Thomas B.C."/>
            <person name="Malmstrom R."/>
            <person name="Stieglmeier M."/>
            <person name="Klingl A."/>
            <person name="Woyke T."/>
            <person name="Ryan C.M."/>
            <person name="Banfield J.F."/>
        </authorList>
    </citation>
    <scope>NUCLEOTIDE SEQUENCE [LARGE SCALE GENOMIC DNA]</scope>
    <source>
        <strain evidence="8">CG22_combo_CG10-13_8_21_14_all_47_17</strain>
    </source>
</reference>
<evidence type="ECO:0000313" key="8">
    <source>
        <dbReference type="EMBL" id="PIP60750.1"/>
    </source>
</evidence>
<evidence type="ECO:0000256" key="1">
    <source>
        <dbReference type="ARBA" id="ARBA00022729"/>
    </source>
</evidence>
<dbReference type="GO" id="GO:0000272">
    <property type="term" value="P:polysaccharide catabolic process"/>
    <property type="evidence" value="ECO:0007669"/>
    <property type="project" value="UniProtKB-KW"/>
</dbReference>
<comment type="similarity">
    <text evidence="6">Belongs to the glycosyl hydrolase 74 family.</text>
</comment>
<keyword evidence="3" id="KW-0119">Carbohydrate metabolism</keyword>
<dbReference type="InterPro" id="IPR015943">
    <property type="entry name" value="WD40/YVTN_repeat-like_dom_sf"/>
</dbReference>
<keyword evidence="4" id="KW-0326">Glycosidase</keyword>
<keyword evidence="1 7" id="KW-0732">Signal</keyword>
<comment type="caution">
    <text evidence="8">The sequence shown here is derived from an EMBL/GenBank/DDBJ whole genome shotgun (WGS) entry which is preliminary data.</text>
</comment>
<evidence type="ECO:0008006" key="10">
    <source>
        <dbReference type="Google" id="ProtNLM"/>
    </source>
</evidence>
<proteinExistence type="inferred from homology"/>
<dbReference type="Proteomes" id="UP000231581">
    <property type="component" value="Unassembled WGS sequence"/>
</dbReference>
<dbReference type="PANTHER" id="PTHR43739">
    <property type="entry name" value="XYLOGLUCANASE (EUROFUNG)"/>
    <property type="match status" value="1"/>
</dbReference>
<dbReference type="AlphaFoldDB" id="A0A2H0BUM7"/>
<keyword evidence="5" id="KW-0624">Polysaccharide degradation</keyword>
<evidence type="ECO:0000256" key="4">
    <source>
        <dbReference type="ARBA" id="ARBA00023295"/>
    </source>
</evidence>
<dbReference type="PANTHER" id="PTHR43739:SF2">
    <property type="entry name" value="OLIGOXYLOGLUCAN-REDUCING END-SPECIFIC XYLOGLUCANASE-RELATED"/>
    <property type="match status" value="1"/>
</dbReference>
<feature type="chain" id="PRO_5013775868" description="Photosynthesis system II assembly factor Ycf48/Hcf136-like domain-containing protein" evidence="7">
    <location>
        <begin position="17"/>
        <end position="355"/>
    </location>
</feature>
<evidence type="ECO:0000256" key="5">
    <source>
        <dbReference type="ARBA" id="ARBA00023326"/>
    </source>
</evidence>
<keyword evidence="2" id="KW-0378">Hydrolase</keyword>
<evidence type="ECO:0000313" key="9">
    <source>
        <dbReference type="Proteomes" id="UP000231581"/>
    </source>
</evidence>
<feature type="signal peptide" evidence="7">
    <location>
        <begin position="1"/>
        <end position="16"/>
    </location>
</feature>
<sequence length="355" mass="38561">MNIFLRLSRWSLPVFALVLLGQGCLGGQQTAQGPDGGVFETTTGETWTQQSVLNLGTKLGSIANVGIASLAVDPEDNNAIYAGTVENGILYSLDGGKSWSNPEALKSGRVDGIAIHPKSKCTIFALRANQIMKTENCNRDWTQVFFNPRTDTKFTSIVIDWFNPAIMYVSTDDGDILKSENNGMTWRVVDRVDGVRMNNIAMDPKDSRTVYVSSFGQGILKTTDGGENWTQIRDELNTFDGARKTTAVILDSNQANRVYHLSKYGVLLSDDAGATWQSVALPSPTNSIDLTAFAVHPKDSKKLVYATDNSVVFSSDGGLTWTSQKLPTTRSAAVLLYTPTDPPTLYLGSAAAKKK</sequence>
<gene>
    <name evidence="8" type="ORF">COX00_01545</name>
</gene>
<dbReference type="EMBL" id="PCSZ01000035">
    <property type="protein sequence ID" value="PIP60750.1"/>
    <property type="molecule type" value="Genomic_DNA"/>
</dbReference>
<dbReference type="SUPFAM" id="SSF110296">
    <property type="entry name" value="Oligoxyloglucan reducing end-specific cellobiohydrolase"/>
    <property type="match status" value="1"/>
</dbReference>
<dbReference type="SUPFAM" id="SSF50939">
    <property type="entry name" value="Sialidases"/>
    <property type="match status" value="1"/>
</dbReference>
<dbReference type="PROSITE" id="PS51257">
    <property type="entry name" value="PROKAR_LIPOPROTEIN"/>
    <property type="match status" value="1"/>
</dbReference>
<organism evidence="8 9">
    <name type="scientific">Candidatus Uhrbacteria bacterium CG22_combo_CG10-13_8_21_14_all_47_17</name>
    <dbReference type="NCBI Taxonomy" id="1975041"/>
    <lineage>
        <taxon>Bacteria</taxon>
        <taxon>Candidatus Uhriibacteriota</taxon>
    </lineage>
</organism>
<accession>A0A2H0BUM7</accession>
<name>A0A2H0BUM7_9BACT</name>
<evidence type="ECO:0000256" key="2">
    <source>
        <dbReference type="ARBA" id="ARBA00022801"/>
    </source>
</evidence>
<dbReference type="GO" id="GO:0016798">
    <property type="term" value="F:hydrolase activity, acting on glycosyl bonds"/>
    <property type="evidence" value="ECO:0007669"/>
    <property type="project" value="UniProtKB-KW"/>
</dbReference>
<dbReference type="CDD" id="cd15482">
    <property type="entry name" value="Sialidase_non-viral"/>
    <property type="match status" value="1"/>
</dbReference>
<dbReference type="Gene3D" id="2.130.10.10">
    <property type="entry name" value="YVTN repeat-like/Quinoprotein amine dehydrogenase"/>
    <property type="match status" value="3"/>
</dbReference>
<dbReference type="InterPro" id="IPR036278">
    <property type="entry name" value="Sialidase_sf"/>
</dbReference>
<evidence type="ECO:0000256" key="7">
    <source>
        <dbReference type="SAM" id="SignalP"/>
    </source>
</evidence>
<dbReference type="GO" id="GO:0010411">
    <property type="term" value="P:xyloglucan metabolic process"/>
    <property type="evidence" value="ECO:0007669"/>
    <property type="project" value="TreeGrafter"/>
</dbReference>
<protein>
    <recommendedName>
        <fullName evidence="10">Photosynthesis system II assembly factor Ycf48/Hcf136-like domain-containing protein</fullName>
    </recommendedName>
</protein>
<evidence type="ECO:0000256" key="3">
    <source>
        <dbReference type="ARBA" id="ARBA00023277"/>
    </source>
</evidence>